<accession>A0AA41VF51</accession>
<dbReference type="GO" id="GO:0008420">
    <property type="term" value="F:RNA polymerase II CTD heptapeptide repeat phosphatase activity"/>
    <property type="evidence" value="ECO:0007669"/>
    <property type="project" value="InterPro"/>
</dbReference>
<organism evidence="8 9">
    <name type="scientific">Papaver nudicaule</name>
    <name type="common">Iceland poppy</name>
    <dbReference type="NCBI Taxonomy" id="74823"/>
    <lineage>
        <taxon>Eukaryota</taxon>
        <taxon>Viridiplantae</taxon>
        <taxon>Streptophyta</taxon>
        <taxon>Embryophyta</taxon>
        <taxon>Tracheophyta</taxon>
        <taxon>Spermatophyta</taxon>
        <taxon>Magnoliopsida</taxon>
        <taxon>Ranunculales</taxon>
        <taxon>Papaveraceae</taxon>
        <taxon>Papaveroideae</taxon>
        <taxon>Papaver</taxon>
    </lineage>
</organism>
<evidence type="ECO:0000313" key="9">
    <source>
        <dbReference type="Proteomes" id="UP001177140"/>
    </source>
</evidence>
<dbReference type="Pfam" id="PF03031">
    <property type="entry name" value="NIF"/>
    <property type="match status" value="1"/>
</dbReference>
<dbReference type="GO" id="GO:0005634">
    <property type="term" value="C:nucleus"/>
    <property type="evidence" value="ECO:0007669"/>
    <property type="project" value="UniProtKB-SubCell"/>
</dbReference>
<comment type="caution">
    <text evidence="8">The sequence shown here is derived from an EMBL/GenBank/DDBJ whole genome shotgun (WGS) entry which is preliminary data.</text>
</comment>
<dbReference type="SUPFAM" id="SSF52113">
    <property type="entry name" value="BRCT domain"/>
    <property type="match status" value="1"/>
</dbReference>
<dbReference type="Gene3D" id="3.40.50.1000">
    <property type="entry name" value="HAD superfamily/HAD-like"/>
    <property type="match status" value="1"/>
</dbReference>
<keyword evidence="9" id="KW-1185">Reference proteome</keyword>
<comment type="catalytic activity">
    <reaction evidence="5">
        <text>O-phospho-L-seryl-[protein] + H2O = L-seryl-[protein] + phosphate</text>
        <dbReference type="Rhea" id="RHEA:20629"/>
        <dbReference type="Rhea" id="RHEA-COMP:9863"/>
        <dbReference type="Rhea" id="RHEA-COMP:11604"/>
        <dbReference type="ChEBI" id="CHEBI:15377"/>
        <dbReference type="ChEBI" id="CHEBI:29999"/>
        <dbReference type="ChEBI" id="CHEBI:43474"/>
        <dbReference type="ChEBI" id="CHEBI:83421"/>
        <dbReference type="EC" id="3.1.3.16"/>
    </reaction>
</comment>
<dbReference type="PANTHER" id="PTHR23081">
    <property type="entry name" value="RNA POLYMERASE II CTD PHOSPHATASE"/>
    <property type="match status" value="1"/>
</dbReference>
<evidence type="ECO:0000256" key="1">
    <source>
        <dbReference type="ARBA" id="ARBA00004123"/>
    </source>
</evidence>
<dbReference type="SMART" id="SM00577">
    <property type="entry name" value="CPDc"/>
    <property type="match status" value="1"/>
</dbReference>
<dbReference type="AlphaFoldDB" id="A0AA41VF51"/>
<evidence type="ECO:0000256" key="3">
    <source>
        <dbReference type="ARBA" id="ARBA00022801"/>
    </source>
</evidence>
<sequence>MFEMCVYTMGNRSYAEGTARLLDPGKIYFDWRVISKEDCTHENKKSLDVVLGAESVVIILDDTKYLGATCCKELDSSVTHVVSTDMETRRSRWAVKHGKFLVHPRWIKAAYSSWKRQLEDSFVVGC</sequence>
<dbReference type="InterPro" id="IPR023214">
    <property type="entry name" value="HAD_sf"/>
</dbReference>
<reference evidence="8" key="1">
    <citation type="submission" date="2022-03" db="EMBL/GenBank/DDBJ databases">
        <title>A functionally conserved STORR gene fusion in Papaver species that diverged 16.8 million years ago.</title>
        <authorList>
            <person name="Catania T."/>
        </authorList>
    </citation>
    <scope>NUCLEOTIDE SEQUENCE</scope>
    <source>
        <strain evidence="8">S-191538</strain>
    </source>
</reference>
<dbReference type="InterPro" id="IPR004274">
    <property type="entry name" value="FCP1_dom"/>
</dbReference>
<evidence type="ECO:0000256" key="4">
    <source>
        <dbReference type="ARBA" id="ARBA00023242"/>
    </source>
</evidence>
<dbReference type="EC" id="3.1.3.16" evidence="2"/>
<keyword evidence="4" id="KW-0539">Nucleus</keyword>
<protein>
    <recommendedName>
        <fullName evidence="2">protein-serine/threonine phosphatase</fullName>
        <ecNumber evidence="2">3.1.3.16</ecNumber>
    </recommendedName>
</protein>
<proteinExistence type="predicted"/>
<dbReference type="SUPFAM" id="SSF56784">
    <property type="entry name" value="HAD-like"/>
    <property type="match status" value="1"/>
</dbReference>
<evidence type="ECO:0000313" key="8">
    <source>
        <dbReference type="EMBL" id="MCL7040142.1"/>
    </source>
</evidence>
<dbReference type="InterPro" id="IPR001357">
    <property type="entry name" value="BRCT_dom"/>
</dbReference>
<gene>
    <name evidence="8" type="ORF">MKW94_003297</name>
</gene>
<comment type="catalytic activity">
    <reaction evidence="6">
        <text>O-phospho-L-threonyl-[protein] + H2O = L-threonyl-[protein] + phosphate</text>
        <dbReference type="Rhea" id="RHEA:47004"/>
        <dbReference type="Rhea" id="RHEA-COMP:11060"/>
        <dbReference type="Rhea" id="RHEA-COMP:11605"/>
        <dbReference type="ChEBI" id="CHEBI:15377"/>
        <dbReference type="ChEBI" id="CHEBI:30013"/>
        <dbReference type="ChEBI" id="CHEBI:43474"/>
        <dbReference type="ChEBI" id="CHEBI:61977"/>
        <dbReference type="EC" id="3.1.3.16"/>
    </reaction>
</comment>
<evidence type="ECO:0000259" key="7">
    <source>
        <dbReference type="PROSITE" id="PS50172"/>
    </source>
</evidence>
<dbReference type="InterPro" id="IPR036412">
    <property type="entry name" value="HAD-like_sf"/>
</dbReference>
<dbReference type="EMBL" id="JAJJMA010209102">
    <property type="protein sequence ID" value="MCL7040142.1"/>
    <property type="molecule type" value="Genomic_DNA"/>
</dbReference>
<feature type="domain" description="BRCT" evidence="7">
    <location>
        <begin position="66"/>
        <end position="124"/>
    </location>
</feature>
<keyword evidence="3" id="KW-0378">Hydrolase</keyword>
<evidence type="ECO:0000256" key="6">
    <source>
        <dbReference type="ARBA" id="ARBA00048336"/>
    </source>
</evidence>
<dbReference type="InterPro" id="IPR036420">
    <property type="entry name" value="BRCT_dom_sf"/>
</dbReference>
<dbReference type="Proteomes" id="UP001177140">
    <property type="component" value="Unassembled WGS sequence"/>
</dbReference>
<dbReference type="PANTHER" id="PTHR23081:SF36">
    <property type="entry name" value="RNA POLYMERASE II SUBUNIT A C-TERMINAL DOMAIN PHOSPHATASE"/>
    <property type="match status" value="1"/>
</dbReference>
<evidence type="ECO:0000256" key="2">
    <source>
        <dbReference type="ARBA" id="ARBA00013081"/>
    </source>
</evidence>
<dbReference type="PROSITE" id="PS50172">
    <property type="entry name" value="BRCT"/>
    <property type="match status" value="1"/>
</dbReference>
<evidence type="ECO:0000256" key="5">
    <source>
        <dbReference type="ARBA" id="ARBA00047761"/>
    </source>
</evidence>
<name>A0AA41VF51_PAPNU</name>
<comment type="subcellular location">
    <subcellularLocation>
        <location evidence="1">Nucleus</location>
    </subcellularLocation>
</comment>
<dbReference type="InterPro" id="IPR039189">
    <property type="entry name" value="Fcp1"/>
</dbReference>